<evidence type="ECO:0000313" key="2">
    <source>
        <dbReference type="EMBL" id="KIX08777.1"/>
    </source>
</evidence>
<evidence type="ECO:0000313" key="3">
    <source>
        <dbReference type="Proteomes" id="UP000053617"/>
    </source>
</evidence>
<reference evidence="2 3" key="1">
    <citation type="submission" date="2015-01" db="EMBL/GenBank/DDBJ databases">
        <title>The Genome Sequence of Rhinocladiella mackenzie CBS 650.93.</title>
        <authorList>
            <consortium name="The Broad Institute Genomics Platform"/>
            <person name="Cuomo C."/>
            <person name="de Hoog S."/>
            <person name="Gorbushina A."/>
            <person name="Stielow B."/>
            <person name="Teixiera M."/>
            <person name="Abouelleil A."/>
            <person name="Chapman S.B."/>
            <person name="Priest M."/>
            <person name="Young S.K."/>
            <person name="Wortman J."/>
            <person name="Nusbaum C."/>
            <person name="Birren B."/>
        </authorList>
    </citation>
    <scope>NUCLEOTIDE SEQUENCE [LARGE SCALE GENOMIC DNA]</scope>
    <source>
        <strain evidence="2 3">CBS 650.93</strain>
    </source>
</reference>
<proteinExistence type="predicted"/>
<gene>
    <name evidence="2" type="ORF">Z518_03434</name>
</gene>
<evidence type="ECO:0000256" key="1">
    <source>
        <dbReference type="SAM" id="MobiDB-lite"/>
    </source>
</evidence>
<feature type="compositionally biased region" description="Low complexity" evidence="1">
    <location>
        <begin position="134"/>
        <end position="145"/>
    </location>
</feature>
<feature type="region of interest" description="Disordered" evidence="1">
    <location>
        <begin position="105"/>
        <end position="169"/>
    </location>
</feature>
<keyword evidence="3" id="KW-1185">Reference proteome</keyword>
<dbReference type="HOGENOM" id="CLU_1579386_0_0_1"/>
<dbReference type="GeneID" id="25291505"/>
<dbReference type="OrthoDB" id="4369803at2759"/>
<dbReference type="Proteomes" id="UP000053617">
    <property type="component" value="Unassembled WGS sequence"/>
</dbReference>
<feature type="compositionally biased region" description="Basic and acidic residues" evidence="1">
    <location>
        <begin position="159"/>
        <end position="169"/>
    </location>
</feature>
<sequence>MDQVKMETCSRCHARWFSMDLKNGICHACFLRDQGGKTPFLMSAENGMDTGERPPHLPALTQIEEMRTNDGLSLLGPPAPLLGTLFSTKRRAKIGSLPWPSRHFIRRSRPISTPPKGQRRGPFLRVEGVQSQRSQSGGANGSPPSGRRPPPSDCAPRSSSDRDTPVSEE</sequence>
<protein>
    <submittedName>
        <fullName evidence="2">Uncharacterized protein</fullName>
    </submittedName>
</protein>
<dbReference type="RefSeq" id="XP_013275913.1">
    <property type="nucleotide sequence ID" value="XM_013420459.1"/>
</dbReference>
<dbReference type="EMBL" id="KN847476">
    <property type="protein sequence ID" value="KIX08777.1"/>
    <property type="molecule type" value="Genomic_DNA"/>
</dbReference>
<accession>A0A0D2G2K1</accession>
<dbReference type="AlphaFoldDB" id="A0A0D2G2K1"/>
<organism evidence="2 3">
    <name type="scientific">Rhinocladiella mackenziei CBS 650.93</name>
    <dbReference type="NCBI Taxonomy" id="1442369"/>
    <lineage>
        <taxon>Eukaryota</taxon>
        <taxon>Fungi</taxon>
        <taxon>Dikarya</taxon>
        <taxon>Ascomycota</taxon>
        <taxon>Pezizomycotina</taxon>
        <taxon>Eurotiomycetes</taxon>
        <taxon>Chaetothyriomycetidae</taxon>
        <taxon>Chaetothyriales</taxon>
        <taxon>Herpotrichiellaceae</taxon>
        <taxon>Rhinocladiella</taxon>
    </lineage>
</organism>
<dbReference type="VEuPathDB" id="FungiDB:Z518_03434"/>
<name>A0A0D2G2K1_9EURO</name>